<organism evidence="2 3">
    <name type="scientific">Sinomonas terrae</name>
    <dbReference type="NCBI Taxonomy" id="2908838"/>
    <lineage>
        <taxon>Bacteria</taxon>
        <taxon>Bacillati</taxon>
        <taxon>Actinomycetota</taxon>
        <taxon>Actinomycetes</taxon>
        <taxon>Micrococcales</taxon>
        <taxon>Micrococcaceae</taxon>
        <taxon>Sinomonas</taxon>
    </lineage>
</organism>
<sequence length="198" mass="22334">MTLGSAAPFADHSPADLPRPGDLVVARNRKWDGGAHWVVPGVHLGEDEHGWWMYQGRGEFISRPGMALYTLTDAVLLVPRDGGYAATFYDDFNPGEFRVYVDLAWDLSWRRIRQDPDGTVEFHMIDMDLDVIRAAGRGVFVDDEDEFEEHRASMAYPDELVRAVRAQCAQLVELVHDRLGPFSGIADVWLAQGRKDFT</sequence>
<dbReference type="Proteomes" id="UP001202922">
    <property type="component" value="Unassembled WGS sequence"/>
</dbReference>
<comment type="caution">
    <text evidence="2">The sequence shown here is derived from an EMBL/GenBank/DDBJ whole genome shotgun (WGS) entry which is preliminary data.</text>
</comment>
<keyword evidence="3" id="KW-1185">Reference proteome</keyword>
<accession>A0ABS9U1I7</accession>
<feature type="domain" description="DUF402" evidence="1">
    <location>
        <begin position="55"/>
        <end position="177"/>
    </location>
</feature>
<name>A0ABS9U1I7_9MICC</name>
<dbReference type="InterPro" id="IPR035930">
    <property type="entry name" value="FomD-like_sf"/>
</dbReference>
<proteinExistence type="predicted"/>
<dbReference type="SUPFAM" id="SSF159234">
    <property type="entry name" value="FomD-like"/>
    <property type="match status" value="1"/>
</dbReference>
<protein>
    <submittedName>
        <fullName evidence="2">YgaC family protein</fullName>
    </submittedName>
</protein>
<dbReference type="Gene3D" id="2.40.380.10">
    <property type="entry name" value="FomD-like"/>
    <property type="match status" value="1"/>
</dbReference>
<dbReference type="Pfam" id="PF04167">
    <property type="entry name" value="DUF402"/>
    <property type="match status" value="1"/>
</dbReference>
<evidence type="ECO:0000313" key="2">
    <source>
        <dbReference type="EMBL" id="MCH6470563.1"/>
    </source>
</evidence>
<reference evidence="2 3" key="1">
    <citation type="submission" date="2022-03" db="EMBL/GenBank/DDBJ databases">
        <title>Sinomonas sp. isolated from a soil.</title>
        <authorList>
            <person name="Han J."/>
            <person name="Kim D.-U."/>
        </authorList>
    </citation>
    <scope>NUCLEOTIDE SEQUENCE [LARGE SCALE GENOMIC DNA]</scope>
    <source>
        <strain evidence="2 3">5-5</strain>
    </source>
</reference>
<gene>
    <name evidence="2" type="ORF">L0M17_11365</name>
</gene>
<dbReference type="RefSeq" id="WP_241054063.1">
    <property type="nucleotide sequence ID" value="NZ_JAKZBV010000001.1"/>
</dbReference>
<evidence type="ECO:0000313" key="3">
    <source>
        <dbReference type="Proteomes" id="UP001202922"/>
    </source>
</evidence>
<dbReference type="EMBL" id="JAKZBV010000001">
    <property type="protein sequence ID" value="MCH6470563.1"/>
    <property type="molecule type" value="Genomic_DNA"/>
</dbReference>
<evidence type="ECO:0000259" key="1">
    <source>
        <dbReference type="Pfam" id="PF04167"/>
    </source>
</evidence>
<dbReference type="InterPro" id="IPR007295">
    <property type="entry name" value="DUF402"/>
</dbReference>